<dbReference type="STRING" id="261654.GA0070611_1359"/>
<sequence length="42" mass="4568">MARFRVNVCLDRVAAGDVDAALTAAMAPFDYNFSDEWNSAGE</sequence>
<dbReference type="EMBL" id="LT594323">
    <property type="protein sequence ID" value="SBT40727.1"/>
    <property type="molecule type" value="Genomic_DNA"/>
</dbReference>
<dbReference type="PATRIC" id="fig|261654.4.peg.1385"/>
<dbReference type="Proteomes" id="UP000199385">
    <property type="component" value="Chromosome I"/>
</dbReference>
<reference evidence="2" key="1">
    <citation type="submission" date="2016-06" db="EMBL/GenBank/DDBJ databases">
        <authorList>
            <person name="Varghese N."/>
            <person name="Submissions Spin"/>
        </authorList>
    </citation>
    <scope>NUCLEOTIDE SEQUENCE [LARGE SCALE GENOMIC DNA]</scope>
    <source>
        <strain evidence="2">DSM 44815</strain>
    </source>
</reference>
<evidence type="ECO:0000313" key="2">
    <source>
        <dbReference type="Proteomes" id="UP000199385"/>
    </source>
</evidence>
<keyword evidence="2" id="KW-1185">Reference proteome</keyword>
<accession>A0A1A8Z9T6</accession>
<evidence type="ECO:0000313" key="1">
    <source>
        <dbReference type="EMBL" id="SBT40727.1"/>
    </source>
</evidence>
<proteinExistence type="predicted"/>
<name>A0A1A8Z9T6_9ACTN</name>
<dbReference type="AlphaFoldDB" id="A0A1A8Z9T6"/>
<protein>
    <submittedName>
        <fullName evidence="1">Uncharacterized protein</fullName>
    </submittedName>
</protein>
<gene>
    <name evidence="1" type="ORF">GA0070611_1359</name>
</gene>
<organism evidence="1 2">
    <name type="scientific">Micromonospora auratinigra</name>
    <dbReference type="NCBI Taxonomy" id="261654"/>
    <lineage>
        <taxon>Bacteria</taxon>
        <taxon>Bacillati</taxon>
        <taxon>Actinomycetota</taxon>
        <taxon>Actinomycetes</taxon>
        <taxon>Micromonosporales</taxon>
        <taxon>Micromonosporaceae</taxon>
        <taxon>Micromonospora</taxon>
    </lineage>
</organism>